<dbReference type="AlphaFoldDB" id="A0A6G1I802"/>
<protein>
    <submittedName>
        <fullName evidence="1">Uncharacterized protein</fullName>
    </submittedName>
</protein>
<gene>
    <name evidence="1" type="ORF">EJ06DRAFT_518604</name>
</gene>
<dbReference type="Proteomes" id="UP000799640">
    <property type="component" value="Unassembled WGS sequence"/>
</dbReference>
<organism evidence="1 2">
    <name type="scientific">Trichodelitschia bisporula</name>
    <dbReference type="NCBI Taxonomy" id="703511"/>
    <lineage>
        <taxon>Eukaryota</taxon>
        <taxon>Fungi</taxon>
        <taxon>Dikarya</taxon>
        <taxon>Ascomycota</taxon>
        <taxon>Pezizomycotina</taxon>
        <taxon>Dothideomycetes</taxon>
        <taxon>Dothideomycetes incertae sedis</taxon>
        <taxon>Phaeotrichales</taxon>
        <taxon>Phaeotrichaceae</taxon>
        <taxon>Trichodelitschia</taxon>
    </lineage>
</organism>
<accession>A0A6G1I802</accession>
<proteinExistence type="predicted"/>
<name>A0A6G1I802_9PEZI</name>
<reference evidence="1" key="1">
    <citation type="journal article" date="2020" name="Stud. Mycol.">
        <title>101 Dothideomycetes genomes: a test case for predicting lifestyles and emergence of pathogens.</title>
        <authorList>
            <person name="Haridas S."/>
            <person name="Albert R."/>
            <person name="Binder M."/>
            <person name="Bloem J."/>
            <person name="Labutti K."/>
            <person name="Salamov A."/>
            <person name="Andreopoulos B."/>
            <person name="Baker S."/>
            <person name="Barry K."/>
            <person name="Bills G."/>
            <person name="Bluhm B."/>
            <person name="Cannon C."/>
            <person name="Castanera R."/>
            <person name="Culley D."/>
            <person name="Daum C."/>
            <person name="Ezra D."/>
            <person name="Gonzalez J."/>
            <person name="Henrissat B."/>
            <person name="Kuo A."/>
            <person name="Liang C."/>
            <person name="Lipzen A."/>
            <person name="Lutzoni F."/>
            <person name="Magnuson J."/>
            <person name="Mondo S."/>
            <person name="Nolan M."/>
            <person name="Ohm R."/>
            <person name="Pangilinan J."/>
            <person name="Park H.-J."/>
            <person name="Ramirez L."/>
            <person name="Alfaro M."/>
            <person name="Sun H."/>
            <person name="Tritt A."/>
            <person name="Yoshinaga Y."/>
            <person name="Zwiers L.-H."/>
            <person name="Turgeon B."/>
            <person name="Goodwin S."/>
            <person name="Spatafora J."/>
            <person name="Crous P."/>
            <person name="Grigoriev I."/>
        </authorList>
    </citation>
    <scope>NUCLEOTIDE SEQUENCE</scope>
    <source>
        <strain evidence="1">CBS 262.69</strain>
    </source>
</reference>
<dbReference type="InterPro" id="IPR036866">
    <property type="entry name" value="RibonucZ/Hydroxyglut_hydro"/>
</dbReference>
<evidence type="ECO:0000313" key="1">
    <source>
        <dbReference type="EMBL" id="KAF2404115.1"/>
    </source>
</evidence>
<evidence type="ECO:0000313" key="2">
    <source>
        <dbReference type="Proteomes" id="UP000799640"/>
    </source>
</evidence>
<dbReference type="OrthoDB" id="5371837at2759"/>
<sequence length="485" mass="56203">MFGYKAVFRLGFQKSGTDFKWDTSPEIDDDYGAKYHHLFCKYTDAYRTRILLTGVTIDLQIWDLEHRSGSIVAFADSPEIYLTFRRDLVWVPRPAIYLGGNLTLSNSLGLAPLFPPPPFETRTPKYRWDGDVDSGYLSKLGFEVRKFEALQLQTWFAQRPFGTYYVNPQHEMYRNFVRYLLINRYEKREMDIEYDTDKGNISTNRSSTVTLFHRADQGTQMLFTADAYDCECDIRRTIFGFTDAPKYIGLQIPHHGSEVTVDSTFYETVRAEVYLICADHNNVSQNPRFSTLVAIVKSLKGRTRSSGQPFRMFCSSSRIWEEYPDRPSAVRELLKSDRWKPTKTGNHLDYEVYCPSAPSDGKSTYSRVLFAAMKPMDPNNPKMGEMWLNDEWELLNGAHSINANILIFGKEHSSHIYDVCHLAEYFAFLIAFRTWPRMLHEKWWLWVRCGGLPDKSLPDQPYNVDVALSVNDETLCFAVPTNLNM</sequence>
<dbReference type="Gene3D" id="3.60.15.10">
    <property type="entry name" value="Ribonuclease Z/Hydroxyacylglutathione hydrolase-like"/>
    <property type="match status" value="1"/>
</dbReference>
<keyword evidence="2" id="KW-1185">Reference proteome</keyword>
<dbReference type="EMBL" id="ML996688">
    <property type="protein sequence ID" value="KAF2404115.1"/>
    <property type="molecule type" value="Genomic_DNA"/>
</dbReference>